<evidence type="ECO:0000256" key="7">
    <source>
        <dbReference type="SAM" id="Phobius"/>
    </source>
</evidence>
<evidence type="ECO:0000313" key="11">
    <source>
        <dbReference type="Proteomes" id="UP000270112"/>
    </source>
</evidence>
<evidence type="ECO:0000313" key="8">
    <source>
        <dbReference type="EMBL" id="RDB71823.1"/>
    </source>
</evidence>
<comment type="similarity">
    <text evidence="2">Belongs to the NrfD family.</text>
</comment>
<dbReference type="AlphaFoldDB" id="A0A3N0J0U0"/>
<reference evidence="9" key="3">
    <citation type="journal article" date="2019" name="Microbiol. Resour. Announc.">
        <title>Draft Genome Sequences of Type Strains of Gordonibacter faecihominis, Paraeggerthella hongkongensis, Parvibacter caecicola,Slackia equolifaciens, Slackia faecicanis, and Slackia isoflavoniconvertens.</title>
        <authorList>
            <person name="Danylec N."/>
            <person name="Stoll D.A."/>
            <person name="Dotsch A."/>
            <person name="Huch M."/>
        </authorList>
    </citation>
    <scope>NUCLEOTIDE SEQUENCE</scope>
    <source>
        <strain evidence="9">DSM 16107</strain>
    </source>
</reference>
<dbReference type="Pfam" id="PF03916">
    <property type="entry name" value="NrfD"/>
    <property type="match status" value="1"/>
</dbReference>
<comment type="subcellular location">
    <subcellularLocation>
        <location evidence="1">Cell membrane</location>
        <topology evidence="1">Multi-pass membrane protein</topology>
    </subcellularLocation>
</comment>
<keyword evidence="10" id="KW-1185">Reference proteome</keyword>
<sequence length="290" mass="31111">MFGTLVVFYLFLGGCGAGIMLVTAVWSLAFHRSVERSLAQTKAFDDVKARCFGAGFVVLCLAALCLLLDLGRPERMFMLFTRPTWSILTFGSYTLMANLLVGGFLVAANLLYLPFVHAPARKVGEVLCAVLSLLMMGYTGVYVGSIEAVALWFNLAVPVLFVLSSLSSGLSAVFILGAFGRDVRLLDGWTMLLHRCHLGTLVLEVAALGAFVGFAVLDPFARESLALLLDPAGLGPWFVVGLCGLGLLVPLITEGFVMAADRLVRLLPVDVLCIAGGLVLRFCVVWSGMH</sequence>
<evidence type="ECO:0000256" key="6">
    <source>
        <dbReference type="ARBA" id="ARBA00023136"/>
    </source>
</evidence>
<dbReference type="OrthoDB" id="3173463at2"/>
<evidence type="ECO:0000256" key="2">
    <source>
        <dbReference type="ARBA" id="ARBA00008929"/>
    </source>
</evidence>
<name>A0A3N0J0U0_9ACTN</name>
<feature type="transmembrane region" description="Helical" evidence="7">
    <location>
        <begin position="269"/>
        <end position="289"/>
    </location>
</feature>
<evidence type="ECO:0000256" key="3">
    <source>
        <dbReference type="ARBA" id="ARBA00022475"/>
    </source>
</evidence>
<dbReference type="InterPro" id="IPR005614">
    <property type="entry name" value="NrfD-like"/>
</dbReference>
<keyword evidence="6 7" id="KW-0472">Membrane</keyword>
<dbReference type="Gene3D" id="1.20.1630.10">
    <property type="entry name" value="Formate dehydrogenase/DMSO reductase domain"/>
    <property type="match status" value="1"/>
</dbReference>
<accession>A0A3N0J0U0</accession>
<evidence type="ECO:0000313" key="10">
    <source>
        <dbReference type="Proteomes" id="UP000253817"/>
    </source>
</evidence>
<dbReference type="GO" id="GO:0005886">
    <property type="term" value="C:plasma membrane"/>
    <property type="evidence" value="ECO:0007669"/>
    <property type="project" value="UniProtKB-SubCell"/>
</dbReference>
<protein>
    <submittedName>
        <fullName evidence="9">Polysulfide reductase</fullName>
    </submittedName>
</protein>
<dbReference type="Proteomes" id="UP000253817">
    <property type="component" value="Unassembled WGS sequence"/>
</dbReference>
<gene>
    <name evidence="8" type="ORF">C1876_00530</name>
    <name evidence="9" type="ORF">DMP09_03065</name>
</gene>
<keyword evidence="5 7" id="KW-1133">Transmembrane helix</keyword>
<dbReference type="EMBL" id="QICC01000006">
    <property type="protein sequence ID" value="RNM42878.1"/>
    <property type="molecule type" value="Genomic_DNA"/>
</dbReference>
<feature type="transmembrane region" description="Helical" evidence="7">
    <location>
        <begin position="126"/>
        <end position="145"/>
    </location>
</feature>
<dbReference type="EMBL" id="PPTT01000001">
    <property type="protein sequence ID" value="RDB71823.1"/>
    <property type="molecule type" value="Genomic_DNA"/>
</dbReference>
<feature type="transmembrane region" description="Helical" evidence="7">
    <location>
        <begin position="237"/>
        <end position="257"/>
    </location>
</feature>
<feature type="transmembrane region" description="Helical" evidence="7">
    <location>
        <begin position="151"/>
        <end position="177"/>
    </location>
</feature>
<evidence type="ECO:0000256" key="4">
    <source>
        <dbReference type="ARBA" id="ARBA00022692"/>
    </source>
</evidence>
<organism evidence="9 11">
    <name type="scientific">Eggerthella sinensis</name>
    <dbReference type="NCBI Taxonomy" id="242230"/>
    <lineage>
        <taxon>Bacteria</taxon>
        <taxon>Bacillati</taxon>
        <taxon>Actinomycetota</taxon>
        <taxon>Coriobacteriia</taxon>
        <taxon>Eggerthellales</taxon>
        <taxon>Eggerthellaceae</taxon>
        <taxon>Eggerthella</taxon>
    </lineage>
</organism>
<keyword evidence="3" id="KW-1003">Cell membrane</keyword>
<evidence type="ECO:0000313" key="9">
    <source>
        <dbReference type="EMBL" id="RNM42878.1"/>
    </source>
</evidence>
<feature type="transmembrane region" description="Helical" evidence="7">
    <location>
        <begin position="6"/>
        <end position="30"/>
    </location>
</feature>
<evidence type="ECO:0000256" key="5">
    <source>
        <dbReference type="ARBA" id="ARBA00022989"/>
    </source>
</evidence>
<reference evidence="11" key="2">
    <citation type="submission" date="2018-05" db="EMBL/GenBank/DDBJ databases">
        <title>Genome Sequencing of selected type strains of the family Eggerthellaceae.</title>
        <authorList>
            <person name="Danylec N."/>
            <person name="Stoll D.A."/>
            <person name="Doetsch A."/>
            <person name="Huch M."/>
        </authorList>
    </citation>
    <scope>NUCLEOTIDE SEQUENCE [LARGE SCALE GENOMIC DNA]</scope>
    <source>
        <strain evidence="11">DSM 16107</strain>
    </source>
</reference>
<dbReference type="PANTHER" id="PTHR34856">
    <property type="entry name" value="PROTEIN NRFD"/>
    <property type="match status" value="1"/>
</dbReference>
<feature type="transmembrane region" description="Helical" evidence="7">
    <location>
        <begin position="198"/>
        <end position="217"/>
    </location>
</feature>
<comment type="caution">
    <text evidence="9">The sequence shown here is derived from an EMBL/GenBank/DDBJ whole genome shotgun (WGS) entry which is preliminary data.</text>
</comment>
<feature type="transmembrane region" description="Helical" evidence="7">
    <location>
        <begin position="51"/>
        <end position="70"/>
    </location>
</feature>
<feature type="transmembrane region" description="Helical" evidence="7">
    <location>
        <begin position="90"/>
        <end position="114"/>
    </location>
</feature>
<dbReference type="InterPro" id="IPR052049">
    <property type="entry name" value="Electron_transfer_protein"/>
</dbReference>
<proteinExistence type="inferred from homology"/>
<dbReference type="Proteomes" id="UP000270112">
    <property type="component" value="Unassembled WGS sequence"/>
</dbReference>
<dbReference type="PANTHER" id="PTHR34856:SF2">
    <property type="entry name" value="PROTEIN NRFD"/>
    <property type="match status" value="1"/>
</dbReference>
<keyword evidence="4 7" id="KW-0812">Transmembrane</keyword>
<reference evidence="8 10" key="1">
    <citation type="journal article" date="2018" name="Elife">
        <title>Discovery and characterization of a prevalent human gut bacterial enzyme sufficient for the inactivation of a family of plant toxins.</title>
        <authorList>
            <person name="Koppel N."/>
            <person name="Bisanz J.E."/>
            <person name="Pandelia M.E."/>
            <person name="Turnbaugh P.J."/>
            <person name="Balskus E.P."/>
        </authorList>
    </citation>
    <scope>NUCLEOTIDE SEQUENCE [LARGE SCALE GENOMIC DNA]</scope>
    <source>
        <strain evidence="8 10">DSM 16107</strain>
    </source>
</reference>
<evidence type="ECO:0000256" key="1">
    <source>
        <dbReference type="ARBA" id="ARBA00004651"/>
    </source>
</evidence>